<feature type="domain" description="N-acetyltransferase" evidence="1">
    <location>
        <begin position="138"/>
        <end position="270"/>
    </location>
</feature>
<dbReference type="InterPro" id="IPR027365">
    <property type="entry name" value="GNAT_acetyltra_YdfB-like"/>
</dbReference>
<dbReference type="PANTHER" id="PTHR31143:SF2">
    <property type="entry name" value="FR47-LIKE DOMAIN-CONTAINING PROTEIN-RELATED"/>
    <property type="match status" value="1"/>
</dbReference>
<dbReference type="Gene3D" id="3.40.630.30">
    <property type="match status" value="1"/>
</dbReference>
<organism evidence="2 3">
    <name type="scientific">Paenibacillus segetis</name>
    <dbReference type="NCBI Taxonomy" id="1325360"/>
    <lineage>
        <taxon>Bacteria</taxon>
        <taxon>Bacillati</taxon>
        <taxon>Bacillota</taxon>
        <taxon>Bacilli</taxon>
        <taxon>Bacillales</taxon>
        <taxon>Paenibacillaceae</taxon>
        <taxon>Paenibacillus</taxon>
    </lineage>
</organism>
<dbReference type="PROSITE" id="PS51186">
    <property type="entry name" value="GNAT"/>
    <property type="match status" value="1"/>
</dbReference>
<evidence type="ECO:0000313" key="2">
    <source>
        <dbReference type="EMBL" id="GGH27123.1"/>
    </source>
</evidence>
<dbReference type="Gene3D" id="3.40.630.110">
    <property type="entry name" value="GNAT acetyltransferase-like"/>
    <property type="match status" value="1"/>
</dbReference>
<protein>
    <submittedName>
        <fullName evidence="2">Acetyltransferase</fullName>
    </submittedName>
</protein>
<reference evidence="3" key="1">
    <citation type="journal article" date="2019" name="Int. J. Syst. Evol. Microbiol.">
        <title>The Global Catalogue of Microorganisms (GCM) 10K type strain sequencing project: providing services to taxonomists for standard genome sequencing and annotation.</title>
        <authorList>
            <consortium name="The Broad Institute Genomics Platform"/>
            <consortium name="The Broad Institute Genome Sequencing Center for Infectious Disease"/>
            <person name="Wu L."/>
            <person name="Ma J."/>
        </authorList>
    </citation>
    <scope>NUCLEOTIDE SEQUENCE [LARGE SCALE GENOMIC DNA]</scope>
    <source>
        <strain evidence="3">CGMCC 1.12769</strain>
    </source>
</reference>
<dbReference type="Proteomes" id="UP000659344">
    <property type="component" value="Unassembled WGS sequence"/>
</dbReference>
<proteinExistence type="predicted"/>
<comment type="caution">
    <text evidence="2">The sequence shown here is derived from an EMBL/GenBank/DDBJ whole genome shotgun (WGS) entry which is preliminary data.</text>
</comment>
<dbReference type="InterPro" id="IPR042573">
    <property type="entry name" value="GNAT_acetyltra_N"/>
</dbReference>
<accession>A0ABQ1YI72</accession>
<name>A0ABQ1YI72_9BACL</name>
<dbReference type="SUPFAM" id="SSF55729">
    <property type="entry name" value="Acyl-CoA N-acyltransferases (Nat)"/>
    <property type="match status" value="1"/>
</dbReference>
<keyword evidence="3" id="KW-1185">Reference proteome</keyword>
<dbReference type="InterPro" id="IPR016181">
    <property type="entry name" value="Acyl_CoA_acyltransferase"/>
</dbReference>
<dbReference type="InterPro" id="IPR000182">
    <property type="entry name" value="GNAT_dom"/>
</dbReference>
<dbReference type="RefSeq" id="WP_188539796.1">
    <property type="nucleotide sequence ID" value="NZ_BMFT01000001.1"/>
</dbReference>
<evidence type="ECO:0000259" key="1">
    <source>
        <dbReference type="PROSITE" id="PS51186"/>
    </source>
</evidence>
<dbReference type="PANTHER" id="PTHR31143">
    <property type="match status" value="1"/>
</dbReference>
<dbReference type="Pfam" id="PF12746">
    <property type="entry name" value="GNAT_acetyltran"/>
    <property type="match status" value="1"/>
</dbReference>
<gene>
    <name evidence="2" type="ORF">GCM10008013_28410</name>
</gene>
<dbReference type="EMBL" id="BMFT01000001">
    <property type="protein sequence ID" value="GGH27123.1"/>
    <property type="molecule type" value="Genomic_DNA"/>
</dbReference>
<sequence>MIAQFIKQDFYKIRHITDKCDNIEVRAVVSGINPGQVYVDHPTMPTAALIWIQGQAGFQVVGDPHSKSFLNDLEPYMRTYIEPNLIEQNISCVEIGADETWTETLQVTFKNRNLSNDIQHVFKLNEDMETNEIHTDGVIIRKLDEDVLKSRRFENQSYLEGKISRFWDSIDDFLQHGFGYIAEQNNTVVSSCFSAFVADHTHAIDIETIEGYRKRNLGALVARAFVEECKREGIHPYWDCTPENTGSIRLAKSVGMSLDFNYRIFWYNMN</sequence>
<evidence type="ECO:0000313" key="3">
    <source>
        <dbReference type="Proteomes" id="UP000659344"/>
    </source>
</evidence>